<protein>
    <submittedName>
        <fullName evidence="6">Oligopeptide transporter</fullName>
    </submittedName>
    <submittedName>
        <fullName evidence="7">Peptide ABC transporter ATPase</fullName>
    </submittedName>
    <submittedName>
        <fullName evidence="8">Peptide ABC transporter substrate-binding protein</fullName>
    </submittedName>
</protein>
<evidence type="ECO:0000313" key="6">
    <source>
        <dbReference type="EMBL" id="AFV25711.1"/>
    </source>
</evidence>
<reference evidence="8 10" key="3">
    <citation type="submission" date="2014-01" db="EMBL/GenBank/DDBJ databases">
        <title>Draft genome sequencing of Bacillus alcalophilus CGMCC 1.3604.</title>
        <authorList>
            <person name="Yang J."/>
            <person name="Diao L."/>
            <person name="Yang S."/>
        </authorList>
    </citation>
    <scope>NUCLEOTIDE SEQUENCE [LARGE SCALE GENOMIC DNA]</scope>
    <source>
        <strain evidence="8 10">CGMCC 1.3604</strain>
    </source>
</reference>
<dbReference type="PROSITE" id="PS50893">
    <property type="entry name" value="ABC_TRANSPORTER_2"/>
    <property type="match status" value="1"/>
</dbReference>
<dbReference type="Proteomes" id="UP000297014">
    <property type="component" value="Unassembled WGS sequence"/>
</dbReference>
<evidence type="ECO:0000256" key="1">
    <source>
        <dbReference type="ARBA" id="ARBA00005417"/>
    </source>
</evidence>
<feature type="domain" description="ABC transporter" evidence="5">
    <location>
        <begin position="6"/>
        <end position="255"/>
    </location>
</feature>
<comment type="similarity">
    <text evidence="1">Belongs to the ABC transporter superfamily.</text>
</comment>
<dbReference type="EMBL" id="JX399288">
    <property type="protein sequence ID" value="AFV25711.1"/>
    <property type="molecule type" value="Genomic_DNA"/>
</dbReference>
<dbReference type="Pfam" id="PF08352">
    <property type="entry name" value="oligo_HPY"/>
    <property type="match status" value="1"/>
</dbReference>
<keyword evidence="2" id="KW-0813">Transport</keyword>
<dbReference type="STRING" id="1218173.BALCAV_0203065"/>
<dbReference type="InterPro" id="IPR013563">
    <property type="entry name" value="Oligopep_ABC_C"/>
</dbReference>
<dbReference type="NCBIfam" id="NF008453">
    <property type="entry name" value="PRK11308.1"/>
    <property type="match status" value="1"/>
</dbReference>
<name>J8TM82_ALKAL</name>
<dbReference type="InterPro" id="IPR003593">
    <property type="entry name" value="AAA+_ATPase"/>
</dbReference>
<evidence type="ECO:0000313" key="8">
    <source>
        <dbReference type="EMBL" id="THG91858.1"/>
    </source>
</evidence>
<dbReference type="PANTHER" id="PTHR43776:SF7">
    <property type="entry name" value="D,D-DIPEPTIDE TRANSPORT ATP-BINDING PROTEIN DDPF-RELATED"/>
    <property type="match status" value="1"/>
</dbReference>
<gene>
    <name evidence="8" type="ORF">AJ85_01135</name>
    <name evidence="6" type="ORF">BalcAV1083</name>
    <name evidence="7" type="ORF">BALCAV_0203065</name>
</gene>
<dbReference type="EMBL" id="ALPT02000007">
    <property type="protein sequence ID" value="KGA98623.1"/>
    <property type="molecule type" value="Genomic_DNA"/>
</dbReference>
<accession>J8TM82</accession>
<evidence type="ECO:0000256" key="3">
    <source>
        <dbReference type="ARBA" id="ARBA00022741"/>
    </source>
</evidence>
<evidence type="ECO:0000313" key="7">
    <source>
        <dbReference type="EMBL" id="KGA98623.1"/>
    </source>
</evidence>
<evidence type="ECO:0000313" key="9">
    <source>
        <dbReference type="Proteomes" id="UP000002754"/>
    </source>
</evidence>
<dbReference type="NCBIfam" id="TIGR01727">
    <property type="entry name" value="oligo_HPY"/>
    <property type="match status" value="1"/>
</dbReference>
<dbReference type="GO" id="GO:0016887">
    <property type="term" value="F:ATP hydrolysis activity"/>
    <property type="evidence" value="ECO:0007669"/>
    <property type="project" value="InterPro"/>
</dbReference>
<dbReference type="SMART" id="SM00382">
    <property type="entry name" value="AAA"/>
    <property type="match status" value="1"/>
</dbReference>
<dbReference type="PROSITE" id="PS00211">
    <property type="entry name" value="ABC_TRANSPORTER_1"/>
    <property type="match status" value="1"/>
</dbReference>
<dbReference type="Gene3D" id="3.40.50.300">
    <property type="entry name" value="P-loop containing nucleotide triphosphate hydrolases"/>
    <property type="match status" value="1"/>
</dbReference>
<evidence type="ECO:0000313" key="10">
    <source>
        <dbReference type="Proteomes" id="UP000297014"/>
    </source>
</evidence>
<dbReference type="eggNOG" id="COG4608">
    <property type="taxonomic scope" value="Bacteria"/>
</dbReference>
<keyword evidence="3" id="KW-0547">Nucleotide-binding</keyword>
<dbReference type="EMBL" id="JALP01000040">
    <property type="protein sequence ID" value="THG91858.1"/>
    <property type="molecule type" value="Genomic_DNA"/>
</dbReference>
<dbReference type="InterPro" id="IPR017871">
    <property type="entry name" value="ABC_transporter-like_CS"/>
</dbReference>
<dbReference type="AlphaFoldDB" id="J8TM82"/>
<dbReference type="PANTHER" id="PTHR43776">
    <property type="entry name" value="TRANSPORT ATP-BINDING PROTEIN"/>
    <property type="match status" value="1"/>
</dbReference>
<sequence length="324" mass="36668">MEDVLLRVESLTKSFEMKRGPFKKKERLRAVSDVSLSINKGETYSLVGESGCGKSTTGRLLNQLITPDSGEVWLEKTEISKLSKKQIKPFNRRIQMVFQDPYASLNPRMKVFDILAEPLDVHLNLSKKEKEKMIMEMLEVVGLNEYSAYKYPHEFSGGQRQRIGIARALILKPDLIIADEPVSALDVSIQSQILNLFKELQKEFNLAYLFISHDLSVVEHISDKVAVMYLGKIVESGPKQKVFESPKHPYTKALLSAVPVIGKKGPKKERIVLKGDLPSPVNPPTGCSFHTRCPFVMEICQKKEPFLQSEVNHDHQVACHLTEH</sequence>
<evidence type="ECO:0000256" key="2">
    <source>
        <dbReference type="ARBA" id="ARBA00022448"/>
    </source>
</evidence>
<dbReference type="SUPFAM" id="SSF52540">
    <property type="entry name" value="P-loop containing nucleoside triphosphate hydrolases"/>
    <property type="match status" value="1"/>
</dbReference>
<reference evidence="7 9" key="2">
    <citation type="journal article" date="2014" name="Genome Announc.">
        <title>Draft Genome Sequence of Bacillus alcalophilus AV1934, a Classic Alkaliphile Isolated from Human Feces in 1934.</title>
        <authorList>
            <person name="Attie O."/>
            <person name="Jayaprakash A."/>
            <person name="Shah H."/>
            <person name="Paulsen I.T."/>
            <person name="Morino M."/>
            <person name="Takahashi Y."/>
            <person name="Narumi I."/>
            <person name="Sachidanandam R."/>
            <person name="Satoh K."/>
            <person name="Ito M."/>
            <person name="Krulwich T.A."/>
        </authorList>
    </citation>
    <scope>NUCLEOTIDE SEQUENCE [LARGE SCALE GENOMIC DNA]</scope>
    <source>
        <strain evidence="7 9">AV1934</strain>
    </source>
</reference>
<organism evidence="7 9">
    <name type="scientific">Alkalihalobacillus alcalophilus ATCC 27647 = CGMCC 1.3604</name>
    <dbReference type="NCBI Taxonomy" id="1218173"/>
    <lineage>
        <taxon>Bacteria</taxon>
        <taxon>Bacillati</taxon>
        <taxon>Bacillota</taxon>
        <taxon>Bacilli</taxon>
        <taxon>Bacillales</taxon>
        <taxon>Bacillaceae</taxon>
        <taxon>Alkalihalobacillus</taxon>
    </lineage>
</organism>
<dbReference type="GO" id="GO:0055085">
    <property type="term" value="P:transmembrane transport"/>
    <property type="evidence" value="ECO:0007669"/>
    <property type="project" value="UniProtKB-ARBA"/>
</dbReference>
<dbReference type="RefSeq" id="WP_004427231.1">
    <property type="nucleotide sequence ID" value="NZ_ALPT02000007.1"/>
</dbReference>
<dbReference type="FunFam" id="3.40.50.300:FF:000016">
    <property type="entry name" value="Oligopeptide ABC transporter ATP-binding component"/>
    <property type="match status" value="1"/>
</dbReference>
<dbReference type="GO" id="GO:0005524">
    <property type="term" value="F:ATP binding"/>
    <property type="evidence" value="ECO:0007669"/>
    <property type="project" value="UniProtKB-KW"/>
</dbReference>
<evidence type="ECO:0000256" key="4">
    <source>
        <dbReference type="ARBA" id="ARBA00022840"/>
    </source>
</evidence>
<evidence type="ECO:0000259" key="5">
    <source>
        <dbReference type="PROSITE" id="PS50893"/>
    </source>
</evidence>
<dbReference type="GO" id="GO:0015833">
    <property type="term" value="P:peptide transport"/>
    <property type="evidence" value="ECO:0007669"/>
    <property type="project" value="InterPro"/>
</dbReference>
<proteinExistence type="inferred from homology"/>
<dbReference type="OrthoDB" id="9802264at2"/>
<dbReference type="Proteomes" id="UP000002754">
    <property type="component" value="Unassembled WGS sequence"/>
</dbReference>
<keyword evidence="4" id="KW-0067">ATP-binding</keyword>
<dbReference type="Pfam" id="PF00005">
    <property type="entry name" value="ABC_tran"/>
    <property type="match status" value="1"/>
</dbReference>
<dbReference type="InterPro" id="IPR003439">
    <property type="entry name" value="ABC_transporter-like_ATP-bd"/>
</dbReference>
<reference evidence="6" key="1">
    <citation type="submission" date="2012-07" db="EMBL/GenBank/DDBJ databases">
        <title>A Draft Genome for Bacillus alcalophilus strain ATCC 27647.</title>
        <authorList>
            <person name="Attie O."/>
            <person name="Jayaprakash A."/>
            <person name="Sachidanandam R."/>
            <person name="Shah H."/>
            <person name="Paulsen I."/>
            <person name="Morino M."/>
            <person name="Ito M."/>
            <person name="Krulwich T."/>
        </authorList>
    </citation>
    <scope>NUCLEOTIDE SEQUENCE</scope>
    <source>
        <strain evidence="6">ATCC 27647</strain>
    </source>
</reference>
<dbReference type="InterPro" id="IPR027417">
    <property type="entry name" value="P-loop_NTPase"/>
</dbReference>
<dbReference type="InterPro" id="IPR050319">
    <property type="entry name" value="ABC_transp_ATP-bind"/>
</dbReference>
<keyword evidence="9" id="KW-1185">Reference proteome</keyword>
<dbReference type="CDD" id="cd03257">
    <property type="entry name" value="ABC_NikE_OppD_transporters"/>
    <property type="match status" value="1"/>
</dbReference>